<accession>A0ACB8WQF6</accession>
<evidence type="ECO:0000313" key="2">
    <source>
        <dbReference type="Proteomes" id="UP000831701"/>
    </source>
</evidence>
<name>A0ACB8WQF6_9TELE</name>
<keyword evidence="2" id="KW-1185">Reference proteome</keyword>
<evidence type="ECO:0000313" key="1">
    <source>
        <dbReference type="EMBL" id="KAI3370227.1"/>
    </source>
</evidence>
<protein>
    <submittedName>
        <fullName evidence="1">Uncharacterized protein</fullName>
    </submittedName>
</protein>
<proteinExistence type="predicted"/>
<gene>
    <name evidence="1" type="ORF">L3Q82_024995</name>
</gene>
<sequence>MHSVTLDGSPRKRTLSRGMSEDESLRSIIKESESSSRRLTRSDSRAGTLKKRSDSQVGAPESEHLNIQLSEQDLFMGLPEMLELQASYDEVVQELRGLEVEREALLFQVDVLQDTLEGVEELLAEAQREAGQASLELEQEREAKRKLESMVRSLMQEVEILKEESNNKPPAPANTHASVDEVMRREPQMKNDGKDLMKAAGREETDSSLCVAHSGESRASGDVGQSEEISVIAKLRKMVGKPPFGNTPSLALDNPVSEDGVLRRPYENGVEDRRDPSPDTNDSDSISAYEDASAETPEQDRMFPGEGDASELPRDSEEEEKTRQLNESETQDPKNESCVVS</sequence>
<comment type="caution">
    <text evidence="1">The sequence shown here is derived from an EMBL/GenBank/DDBJ whole genome shotgun (WGS) entry which is preliminary data.</text>
</comment>
<dbReference type="EMBL" id="CM041537">
    <property type="protein sequence ID" value="KAI3370227.1"/>
    <property type="molecule type" value="Genomic_DNA"/>
</dbReference>
<reference evidence="1" key="1">
    <citation type="submission" date="2022-04" db="EMBL/GenBank/DDBJ databases">
        <title>Jade perch genome.</title>
        <authorList>
            <person name="Chao B."/>
        </authorList>
    </citation>
    <scope>NUCLEOTIDE SEQUENCE</scope>
    <source>
        <strain evidence="1">CB-2022</strain>
    </source>
</reference>
<dbReference type="Proteomes" id="UP000831701">
    <property type="component" value="Chromosome 7"/>
</dbReference>
<organism evidence="1 2">
    <name type="scientific">Scortum barcoo</name>
    <name type="common">barcoo grunter</name>
    <dbReference type="NCBI Taxonomy" id="214431"/>
    <lineage>
        <taxon>Eukaryota</taxon>
        <taxon>Metazoa</taxon>
        <taxon>Chordata</taxon>
        <taxon>Craniata</taxon>
        <taxon>Vertebrata</taxon>
        <taxon>Euteleostomi</taxon>
        <taxon>Actinopterygii</taxon>
        <taxon>Neopterygii</taxon>
        <taxon>Teleostei</taxon>
        <taxon>Neoteleostei</taxon>
        <taxon>Acanthomorphata</taxon>
        <taxon>Eupercaria</taxon>
        <taxon>Centrarchiformes</taxon>
        <taxon>Terapontoidei</taxon>
        <taxon>Terapontidae</taxon>
        <taxon>Scortum</taxon>
    </lineage>
</organism>